<comment type="caution">
    <text evidence="13">The sequence shown here is derived from an EMBL/GenBank/DDBJ whole genome shotgun (WGS) entry which is preliminary data.</text>
</comment>
<feature type="modified residue" description="N6-(pyridoxal phosphate)lysine" evidence="10">
    <location>
        <position position="46"/>
    </location>
</feature>
<proteinExistence type="inferred from homology"/>
<keyword evidence="4 11" id="KW-0028">Amino-acid biosynthesis</keyword>
<evidence type="ECO:0000256" key="1">
    <source>
        <dbReference type="ARBA" id="ARBA00001933"/>
    </source>
</evidence>
<dbReference type="EC" id="2.5.1.47" evidence="3 11"/>
<evidence type="ECO:0000256" key="8">
    <source>
        <dbReference type="ARBA" id="ARBA00047931"/>
    </source>
</evidence>
<dbReference type="InterPro" id="IPR036052">
    <property type="entry name" value="TrpB-like_PALP_sf"/>
</dbReference>
<evidence type="ECO:0000256" key="11">
    <source>
        <dbReference type="RuleBase" id="RU003985"/>
    </source>
</evidence>
<evidence type="ECO:0000256" key="2">
    <source>
        <dbReference type="ARBA" id="ARBA00007103"/>
    </source>
</evidence>
<gene>
    <name evidence="13" type="ORF">CLV29_1485</name>
</gene>
<protein>
    <recommendedName>
        <fullName evidence="3 11">Cysteine synthase</fullName>
        <ecNumber evidence="3 11">2.5.1.47</ecNumber>
    </recommendedName>
</protein>
<dbReference type="GO" id="GO:0004124">
    <property type="term" value="F:cysteine synthase activity"/>
    <property type="evidence" value="ECO:0007669"/>
    <property type="project" value="UniProtKB-UniRule"/>
</dbReference>
<dbReference type="EMBL" id="SOAW01000001">
    <property type="protein sequence ID" value="TDT33850.1"/>
    <property type="molecule type" value="Genomic_DNA"/>
</dbReference>
<evidence type="ECO:0000256" key="3">
    <source>
        <dbReference type="ARBA" id="ARBA00012681"/>
    </source>
</evidence>
<sequence length="313" mass="32296">MARIFDNLTELVGGTPLVRIHGLGGAEPSARVLAKLEYFNPAGSVKDRTALSIVRAAEADGRLRPGGTILEATSGNTGVGFAWIGALLGYRVVIVMPDDVSTERATLLRGLGAEVLFTPGSEGMAGANQLANAMVERDSSLFLSGQGGNDANPAVHTATTGPEIWADTDGEVDVFVATTGTGGTVSGAGRYLRSQNPEIEIYGVEPAEAPVLSGGEWAPHKIQGITGGNGVPPVTDLELLSGVLTVPQDRAIAVARQALRTEGLLVGVSSGAALAASLALAERPQYSGKTIVTVLADTGERYLSGELFDHARR</sequence>
<comment type="similarity">
    <text evidence="2 11">Belongs to the cysteine synthase/cystathionine beta-synthase family.</text>
</comment>
<feature type="binding site" evidence="9">
    <location>
        <begin position="180"/>
        <end position="184"/>
    </location>
    <ligand>
        <name>pyridoxal 5'-phosphate</name>
        <dbReference type="ChEBI" id="CHEBI:597326"/>
    </ligand>
</feature>
<dbReference type="OrthoDB" id="9805733at2"/>
<keyword evidence="14" id="KW-1185">Reference proteome</keyword>
<accession>A0A4R7J8N6</accession>
<comment type="cofactor">
    <cofactor evidence="1 9 11">
        <name>pyridoxal 5'-phosphate</name>
        <dbReference type="ChEBI" id="CHEBI:597326"/>
    </cofactor>
</comment>
<evidence type="ECO:0000256" key="4">
    <source>
        <dbReference type="ARBA" id="ARBA00022605"/>
    </source>
</evidence>
<evidence type="ECO:0000256" key="5">
    <source>
        <dbReference type="ARBA" id="ARBA00022679"/>
    </source>
</evidence>
<dbReference type="InterPro" id="IPR001926">
    <property type="entry name" value="TrpB-like_PALP"/>
</dbReference>
<keyword evidence="5 11" id="KW-0808">Transferase</keyword>
<dbReference type="InterPro" id="IPR005856">
    <property type="entry name" value="Cys_synth"/>
</dbReference>
<evidence type="ECO:0000259" key="12">
    <source>
        <dbReference type="Pfam" id="PF00291"/>
    </source>
</evidence>
<dbReference type="FunFam" id="3.40.50.1100:FF:000006">
    <property type="entry name" value="Cysteine synthase"/>
    <property type="match status" value="1"/>
</dbReference>
<dbReference type="Gene3D" id="3.40.50.1100">
    <property type="match status" value="2"/>
</dbReference>
<dbReference type="PROSITE" id="PS00901">
    <property type="entry name" value="CYS_SYNTHASE"/>
    <property type="match status" value="1"/>
</dbReference>
<dbReference type="RefSeq" id="WP_133754295.1">
    <property type="nucleotide sequence ID" value="NZ_SOAW01000001.1"/>
</dbReference>
<evidence type="ECO:0000256" key="6">
    <source>
        <dbReference type="ARBA" id="ARBA00022898"/>
    </source>
</evidence>
<evidence type="ECO:0000313" key="13">
    <source>
        <dbReference type="EMBL" id="TDT33850.1"/>
    </source>
</evidence>
<comment type="catalytic activity">
    <reaction evidence="8 11">
        <text>O-acetyl-L-serine + hydrogen sulfide = L-cysteine + acetate</text>
        <dbReference type="Rhea" id="RHEA:14829"/>
        <dbReference type="ChEBI" id="CHEBI:29919"/>
        <dbReference type="ChEBI" id="CHEBI:30089"/>
        <dbReference type="ChEBI" id="CHEBI:35235"/>
        <dbReference type="ChEBI" id="CHEBI:58340"/>
        <dbReference type="EC" id="2.5.1.47"/>
    </reaction>
</comment>
<evidence type="ECO:0000256" key="10">
    <source>
        <dbReference type="PIRSR" id="PIRSR605856-51"/>
    </source>
</evidence>
<evidence type="ECO:0000256" key="7">
    <source>
        <dbReference type="ARBA" id="ARBA00023192"/>
    </source>
</evidence>
<dbReference type="NCBIfam" id="TIGR01139">
    <property type="entry name" value="cysK"/>
    <property type="match status" value="1"/>
</dbReference>
<evidence type="ECO:0000313" key="14">
    <source>
        <dbReference type="Proteomes" id="UP000295371"/>
    </source>
</evidence>
<dbReference type="InterPro" id="IPR001216">
    <property type="entry name" value="P-phosphate_BS"/>
</dbReference>
<feature type="binding site" evidence="9">
    <location>
        <position position="269"/>
    </location>
    <ligand>
        <name>pyridoxal 5'-phosphate</name>
        <dbReference type="ChEBI" id="CHEBI:597326"/>
    </ligand>
</feature>
<dbReference type="InterPro" id="IPR050214">
    <property type="entry name" value="Cys_Synth/Cystath_Beta-Synth"/>
</dbReference>
<keyword evidence="6 9" id="KW-0663">Pyridoxal phosphate</keyword>
<feature type="domain" description="Tryptophan synthase beta chain-like PALP" evidence="12">
    <location>
        <begin position="9"/>
        <end position="297"/>
    </location>
</feature>
<feature type="binding site" evidence="9">
    <location>
        <position position="76"/>
    </location>
    <ligand>
        <name>pyridoxal 5'-phosphate</name>
        <dbReference type="ChEBI" id="CHEBI:597326"/>
    </ligand>
</feature>
<evidence type="ECO:0000256" key="9">
    <source>
        <dbReference type="PIRSR" id="PIRSR605856-50"/>
    </source>
</evidence>
<reference evidence="13 14" key="1">
    <citation type="submission" date="2019-03" db="EMBL/GenBank/DDBJ databases">
        <title>Genomic Encyclopedia of Archaeal and Bacterial Type Strains, Phase II (KMG-II): from individual species to whole genera.</title>
        <authorList>
            <person name="Goeker M."/>
        </authorList>
    </citation>
    <scope>NUCLEOTIDE SEQUENCE [LARGE SCALE GENOMIC DNA]</scope>
    <source>
        <strain evidence="13 14">DSM 24323</strain>
    </source>
</reference>
<dbReference type="Pfam" id="PF00291">
    <property type="entry name" value="PALP"/>
    <property type="match status" value="1"/>
</dbReference>
<dbReference type="InterPro" id="IPR005859">
    <property type="entry name" value="CysK"/>
</dbReference>
<organism evidence="13 14">
    <name type="scientific">Naumannella halotolerans</name>
    <dbReference type="NCBI Taxonomy" id="993414"/>
    <lineage>
        <taxon>Bacteria</taxon>
        <taxon>Bacillati</taxon>
        <taxon>Actinomycetota</taxon>
        <taxon>Actinomycetes</taxon>
        <taxon>Propionibacteriales</taxon>
        <taxon>Propionibacteriaceae</taxon>
        <taxon>Naumannella</taxon>
    </lineage>
</organism>
<dbReference type="CDD" id="cd01561">
    <property type="entry name" value="CBS_like"/>
    <property type="match status" value="1"/>
</dbReference>
<dbReference type="AlphaFoldDB" id="A0A4R7J8N6"/>
<keyword evidence="7 11" id="KW-0198">Cysteine biosynthesis</keyword>
<dbReference type="Proteomes" id="UP000295371">
    <property type="component" value="Unassembled WGS sequence"/>
</dbReference>
<dbReference type="SUPFAM" id="SSF53686">
    <property type="entry name" value="Tryptophan synthase beta subunit-like PLP-dependent enzymes"/>
    <property type="match status" value="1"/>
</dbReference>
<dbReference type="NCBIfam" id="TIGR01136">
    <property type="entry name" value="cysKM"/>
    <property type="match status" value="1"/>
</dbReference>
<dbReference type="GO" id="GO:0006535">
    <property type="term" value="P:cysteine biosynthetic process from serine"/>
    <property type="evidence" value="ECO:0007669"/>
    <property type="project" value="UniProtKB-UniRule"/>
</dbReference>
<name>A0A4R7J8N6_9ACTN</name>
<dbReference type="PANTHER" id="PTHR10314">
    <property type="entry name" value="CYSTATHIONINE BETA-SYNTHASE"/>
    <property type="match status" value="1"/>
</dbReference>